<keyword evidence="7" id="KW-1185">Reference proteome</keyword>
<evidence type="ECO:0000256" key="4">
    <source>
        <dbReference type="PROSITE-ProRule" id="PRU00335"/>
    </source>
</evidence>
<dbReference type="EMBL" id="JACEFG010000003">
    <property type="protein sequence ID" value="MBA2176488.1"/>
    <property type="molecule type" value="Genomic_DNA"/>
</dbReference>
<accession>A0A838CX28</accession>
<dbReference type="InterPro" id="IPR009057">
    <property type="entry name" value="Homeodomain-like_sf"/>
</dbReference>
<evidence type="ECO:0000256" key="3">
    <source>
        <dbReference type="ARBA" id="ARBA00023163"/>
    </source>
</evidence>
<gene>
    <name evidence="6" type="ORF">H0266_16435</name>
</gene>
<protein>
    <submittedName>
        <fullName evidence="6">TetR/AcrR family transcriptional regulator</fullName>
    </submittedName>
</protein>
<feature type="DNA-binding region" description="H-T-H motif" evidence="4">
    <location>
        <begin position="23"/>
        <end position="42"/>
    </location>
</feature>
<keyword evidence="3" id="KW-0804">Transcription</keyword>
<evidence type="ECO:0000313" key="6">
    <source>
        <dbReference type="EMBL" id="MBA2176488.1"/>
    </source>
</evidence>
<dbReference type="GO" id="GO:0003677">
    <property type="term" value="F:DNA binding"/>
    <property type="evidence" value="ECO:0007669"/>
    <property type="project" value="UniProtKB-UniRule"/>
</dbReference>
<sequence length="191" mass="22522">MTQQQIIEESLLLFAHHGYENTSLSNIAERVGIKKPSLYNHFKNKEAIFSAVLQDVEKREVEVLDNITNSIKGLTIEDQLHTIYRKYLDHMATSTEGLFFKRVTLFPQELFAHEIKQVFLRVEKHLTSIVEQIFEKGKQERVLRDVSSETMTSAFYTLIDGLFLEENFYDKEVFEKRKRASWQIFWQGIQV</sequence>
<dbReference type="PANTHER" id="PTHR47506">
    <property type="entry name" value="TRANSCRIPTIONAL REGULATORY PROTEIN"/>
    <property type="match status" value="1"/>
</dbReference>
<evidence type="ECO:0000256" key="2">
    <source>
        <dbReference type="ARBA" id="ARBA00023125"/>
    </source>
</evidence>
<dbReference type="Gene3D" id="1.10.10.60">
    <property type="entry name" value="Homeodomain-like"/>
    <property type="match status" value="1"/>
</dbReference>
<dbReference type="InterPro" id="IPR036271">
    <property type="entry name" value="Tet_transcr_reg_TetR-rel_C_sf"/>
</dbReference>
<dbReference type="Proteomes" id="UP000571017">
    <property type="component" value="Unassembled WGS sequence"/>
</dbReference>
<evidence type="ECO:0000313" key="7">
    <source>
        <dbReference type="Proteomes" id="UP000571017"/>
    </source>
</evidence>
<proteinExistence type="predicted"/>
<feature type="domain" description="HTH tetR-type" evidence="5">
    <location>
        <begin position="1"/>
        <end position="60"/>
    </location>
</feature>
<evidence type="ECO:0000256" key="1">
    <source>
        <dbReference type="ARBA" id="ARBA00023015"/>
    </source>
</evidence>
<dbReference type="SUPFAM" id="SSF46689">
    <property type="entry name" value="Homeodomain-like"/>
    <property type="match status" value="1"/>
</dbReference>
<keyword evidence="1" id="KW-0805">Transcription regulation</keyword>
<evidence type="ECO:0000259" key="5">
    <source>
        <dbReference type="PROSITE" id="PS50977"/>
    </source>
</evidence>
<dbReference type="Pfam" id="PF00440">
    <property type="entry name" value="TetR_N"/>
    <property type="match status" value="1"/>
</dbReference>
<organism evidence="6 7">
    <name type="scientific">Halobacillus locisalis</name>
    <dbReference type="NCBI Taxonomy" id="220753"/>
    <lineage>
        <taxon>Bacteria</taxon>
        <taxon>Bacillati</taxon>
        <taxon>Bacillota</taxon>
        <taxon>Bacilli</taxon>
        <taxon>Bacillales</taxon>
        <taxon>Bacillaceae</taxon>
        <taxon>Halobacillus</taxon>
    </lineage>
</organism>
<reference evidence="6 7" key="1">
    <citation type="journal article" date="2004" name="Extremophiles">
        <title>Halobacillus locisalis sp. nov., a halophilic bacterium isolated from a marine solar saltern of the Yellow Sea in Korea.</title>
        <authorList>
            <person name="Yoon J.H."/>
            <person name="Kang K.H."/>
            <person name="Oh T.K."/>
            <person name="Park Y.H."/>
        </authorList>
    </citation>
    <scope>NUCLEOTIDE SEQUENCE [LARGE SCALE GENOMIC DNA]</scope>
    <source>
        <strain evidence="6 7">KCTC 3788</strain>
    </source>
</reference>
<keyword evidence="2 4" id="KW-0238">DNA-binding</keyword>
<dbReference type="PRINTS" id="PR00455">
    <property type="entry name" value="HTHTETR"/>
</dbReference>
<dbReference type="InterPro" id="IPR001647">
    <property type="entry name" value="HTH_TetR"/>
</dbReference>
<dbReference type="Gene3D" id="1.10.357.10">
    <property type="entry name" value="Tetracycline Repressor, domain 2"/>
    <property type="match status" value="1"/>
</dbReference>
<dbReference type="AlphaFoldDB" id="A0A838CX28"/>
<dbReference type="PANTHER" id="PTHR47506:SF1">
    <property type="entry name" value="HTH-TYPE TRANSCRIPTIONAL REGULATOR YJDC"/>
    <property type="match status" value="1"/>
</dbReference>
<name>A0A838CX28_9BACI</name>
<dbReference type="SUPFAM" id="SSF48498">
    <property type="entry name" value="Tetracyclin repressor-like, C-terminal domain"/>
    <property type="match status" value="1"/>
</dbReference>
<dbReference type="RefSeq" id="WP_181473506.1">
    <property type="nucleotide sequence ID" value="NZ_JACEFG010000003.1"/>
</dbReference>
<comment type="caution">
    <text evidence="6">The sequence shown here is derived from an EMBL/GenBank/DDBJ whole genome shotgun (WGS) entry which is preliminary data.</text>
</comment>
<dbReference type="PROSITE" id="PS50977">
    <property type="entry name" value="HTH_TETR_2"/>
    <property type="match status" value="1"/>
</dbReference>